<dbReference type="PANTHER" id="PTHR11638">
    <property type="entry name" value="ATP-DEPENDENT CLP PROTEASE"/>
    <property type="match status" value="1"/>
</dbReference>
<proteinExistence type="inferred from homology"/>
<dbReference type="InterPro" id="IPR019489">
    <property type="entry name" value="Clp_ATPase_C"/>
</dbReference>
<dbReference type="PANTHER" id="PTHR11638:SF184">
    <property type="entry name" value="ATPASE WITH CHAPERONE ACTIVITY"/>
    <property type="match status" value="1"/>
</dbReference>
<dbReference type="Gene3D" id="1.10.8.60">
    <property type="match status" value="1"/>
</dbReference>
<dbReference type="Proteomes" id="UP000852880">
    <property type="component" value="Unassembled WGS sequence"/>
</dbReference>
<dbReference type="InterPro" id="IPR018368">
    <property type="entry name" value="ClpA/B_CS1"/>
</dbReference>
<feature type="domain" description="Clp ATPase C-terminal" evidence="7">
    <location>
        <begin position="750"/>
        <end position="843"/>
    </location>
</feature>
<dbReference type="PROSITE" id="PS00870">
    <property type="entry name" value="CLPAB_1"/>
    <property type="match status" value="1"/>
</dbReference>
<keyword evidence="5" id="KW-0143">Chaperone</keyword>
<dbReference type="Pfam" id="PF00004">
    <property type="entry name" value="AAA"/>
    <property type="match status" value="1"/>
</dbReference>
<gene>
    <name evidence="8" type="ORF">BH006_06840</name>
</gene>
<dbReference type="FunFam" id="3.40.50.300:FF:000010">
    <property type="entry name" value="Chaperone clpB 1, putative"/>
    <property type="match status" value="1"/>
</dbReference>
<dbReference type="Pfam" id="PF02861">
    <property type="entry name" value="Clp_N"/>
    <property type="match status" value="1"/>
</dbReference>
<dbReference type="GO" id="GO:0005737">
    <property type="term" value="C:cytoplasm"/>
    <property type="evidence" value="ECO:0007669"/>
    <property type="project" value="TreeGrafter"/>
</dbReference>
<dbReference type="InterPro" id="IPR050130">
    <property type="entry name" value="ClpA_ClpB"/>
</dbReference>
<dbReference type="InterPro" id="IPR036628">
    <property type="entry name" value="Clp_N_dom_sf"/>
</dbReference>
<protein>
    <submittedName>
        <fullName evidence="8">ClpV1 family T6SS ATPase</fullName>
    </submittedName>
</protein>
<dbReference type="AlphaFoldDB" id="A0A3F3IHA1"/>
<dbReference type="Pfam" id="PF17871">
    <property type="entry name" value="AAA_lid_9"/>
    <property type="match status" value="1"/>
</dbReference>
<organism evidence="8">
    <name type="scientific">Salmonella enterica</name>
    <name type="common">Salmonella choleraesuis</name>
    <dbReference type="NCBI Taxonomy" id="28901"/>
    <lineage>
        <taxon>Bacteria</taxon>
        <taxon>Pseudomonadati</taxon>
        <taxon>Pseudomonadota</taxon>
        <taxon>Gammaproteobacteria</taxon>
        <taxon>Enterobacterales</taxon>
        <taxon>Enterobacteriaceae</taxon>
        <taxon>Salmonella</taxon>
    </lineage>
</organism>
<dbReference type="RefSeq" id="WP_069721850.1">
    <property type="nucleotide sequence ID" value="NZ_MJEL01000054.1"/>
</dbReference>
<reference evidence="8" key="1">
    <citation type="submission" date="2016-09" db="EMBL/GenBank/DDBJ databases">
        <title>Whole Genome Sequencing of Salmonella enterica subsp. enterica serovar Nottingham.</title>
        <authorList>
            <person name="Zheng J."/>
            <person name="Wang H."/>
        </authorList>
    </citation>
    <scope>NUCLEOTIDE SEQUENCE [LARGE SCALE GENOMIC DNA]</scope>
    <source>
        <strain evidence="8">CFSAN055411</strain>
    </source>
</reference>
<sequence length="860" mass="93641">MSVCLKKIIGRLASDARECLDRAIRLSAEYRHDEIDVLHILLAFVRQEAGVMEELSLQAGLNTRHLETALMRSLATGSQQEPARQPVFSGGLMALFEMAWLQASLDWQCTRLPVSAFLGCLLVPPASRSSAVLPVSVMQALQCDDDNAIACLKRVAAERLSAPDDAGQPGASTPVLEQYTHNLTRQARQGELDPVTGRDTEVRQLIDILLRRRQNNPVMTGEPGVGKTAIAEGLAQCIVAGNVPDRLKNMEIMALDLGALQAGASVRGEFEQRLYALLNEIRRYPRPVILFIDEAHTLIGAGGTAGQNDAANLLKPVLARGELRILAATTWAEYKKYFEKDAALARRFQVVTVAEPDEATAVAMLRAVAPSLSAYHQVTVNDDALTAAVRLSGRYMTGRQLPDKAISLLDTACARVAVSRSHPPRQVTELQAQLADTIRERQALQAKETADALPAERLRAREKALNTELSAYLSLWQAQQSLVTRIVNGEGDVQALRQQLAASHQNQAFVFDCVDTLSVADVLSDWTGIPLGRVSEQESVRLASLAERLQQLVLGQPAALESIAAQLRISHAGLNDPTRPLGVFLLAGPSGVGKTETARALAQVLYGGEQNMITINLSEYQEAHSVSGLKGSPPGYVGYGQGGILTEAVRHCPYSVILLDEIDKAHPDVLELFYQVFDKGMLEDSDGQQINFRNTVILMTSNVGAETIMRVVSSGEGDISVTENSIRPECEAIFRPAFMGRVQLLPYLPLSAETLRHIVRMKLRQISDRVRQAYAGRVTITCHDGVVDCVVRACQVVNSGAREIEHLLSTRVLSPLAGLLMSGRLPDRLCTVMIVEEEGEIRLSAREGDVMSPEPLSPDA</sequence>
<dbReference type="InterPro" id="IPR003959">
    <property type="entry name" value="ATPase_AAA_core"/>
</dbReference>
<dbReference type="InterPro" id="IPR041546">
    <property type="entry name" value="ClpA/ClpB_AAA_lid"/>
</dbReference>
<dbReference type="FunFam" id="3.40.50.300:FF:000025">
    <property type="entry name" value="ATP-dependent Clp protease subunit"/>
    <property type="match status" value="1"/>
</dbReference>
<accession>A0A3F3IHA1</accession>
<evidence type="ECO:0000256" key="2">
    <source>
        <dbReference type="ARBA" id="ARBA00022737"/>
    </source>
</evidence>
<dbReference type="InterPro" id="IPR027417">
    <property type="entry name" value="P-loop_NTPase"/>
</dbReference>
<dbReference type="EMBL" id="MJEL01000054">
    <property type="protein sequence ID" value="OEH95564.1"/>
    <property type="molecule type" value="Genomic_DNA"/>
</dbReference>
<comment type="caution">
    <text evidence="8">The sequence shown here is derived from an EMBL/GenBank/DDBJ whole genome shotgun (WGS) entry which is preliminary data.</text>
</comment>
<name>A0A3F3IHA1_SALER</name>
<dbReference type="Gene3D" id="3.40.50.300">
    <property type="entry name" value="P-loop containing nucleotide triphosphate hydrolases"/>
    <property type="match status" value="3"/>
</dbReference>
<evidence type="ECO:0000259" key="7">
    <source>
        <dbReference type="SMART" id="SM01086"/>
    </source>
</evidence>
<feature type="domain" description="AAA+ ATPase" evidence="6">
    <location>
        <begin position="213"/>
        <end position="358"/>
    </location>
</feature>
<dbReference type="GO" id="GO:0016887">
    <property type="term" value="F:ATP hydrolysis activity"/>
    <property type="evidence" value="ECO:0007669"/>
    <property type="project" value="InterPro"/>
</dbReference>
<dbReference type="PRINTS" id="PR00300">
    <property type="entry name" value="CLPPROTEASEA"/>
</dbReference>
<dbReference type="InterPro" id="IPR017729">
    <property type="entry name" value="ATPase_T6SS_ClpV1"/>
</dbReference>
<dbReference type="Gene3D" id="1.10.1780.10">
    <property type="entry name" value="Clp, N-terminal domain"/>
    <property type="match status" value="1"/>
</dbReference>
<dbReference type="GO" id="GO:0005524">
    <property type="term" value="F:ATP binding"/>
    <property type="evidence" value="ECO:0007669"/>
    <property type="project" value="UniProtKB-KW"/>
</dbReference>
<dbReference type="Pfam" id="PF10431">
    <property type="entry name" value="ClpB_D2-small"/>
    <property type="match status" value="1"/>
</dbReference>
<evidence type="ECO:0000256" key="5">
    <source>
        <dbReference type="ARBA" id="ARBA00023186"/>
    </source>
</evidence>
<evidence type="ECO:0000256" key="4">
    <source>
        <dbReference type="ARBA" id="ARBA00022840"/>
    </source>
</evidence>
<dbReference type="SMART" id="SM01086">
    <property type="entry name" value="ClpB_D2-small"/>
    <property type="match status" value="1"/>
</dbReference>
<keyword evidence="3" id="KW-0547">Nucleotide-binding</keyword>
<feature type="domain" description="AAA+ ATPase" evidence="6">
    <location>
        <begin position="580"/>
        <end position="748"/>
    </location>
</feature>
<evidence type="ECO:0000313" key="8">
    <source>
        <dbReference type="EMBL" id="OEH95564.1"/>
    </source>
</evidence>
<comment type="similarity">
    <text evidence="1">Belongs to the ClpA/ClpB family.</text>
</comment>
<dbReference type="NCBIfam" id="TIGR03345">
    <property type="entry name" value="VI_ClpV1"/>
    <property type="match status" value="1"/>
</dbReference>
<dbReference type="CDD" id="cd19499">
    <property type="entry name" value="RecA-like_ClpB_Hsp104-like"/>
    <property type="match status" value="1"/>
</dbReference>
<dbReference type="CDD" id="cd00009">
    <property type="entry name" value="AAA"/>
    <property type="match status" value="1"/>
</dbReference>
<dbReference type="InterPro" id="IPR001270">
    <property type="entry name" value="ClpA/B"/>
</dbReference>
<dbReference type="SMART" id="SM00382">
    <property type="entry name" value="AAA"/>
    <property type="match status" value="2"/>
</dbReference>
<dbReference type="Pfam" id="PF07724">
    <property type="entry name" value="AAA_2"/>
    <property type="match status" value="1"/>
</dbReference>
<evidence type="ECO:0000256" key="1">
    <source>
        <dbReference type="ARBA" id="ARBA00008675"/>
    </source>
</evidence>
<dbReference type="InterPro" id="IPR004176">
    <property type="entry name" value="Clp_R_N"/>
</dbReference>
<keyword evidence="4" id="KW-0067">ATP-binding</keyword>
<evidence type="ECO:0000259" key="6">
    <source>
        <dbReference type="SMART" id="SM00382"/>
    </source>
</evidence>
<evidence type="ECO:0000256" key="3">
    <source>
        <dbReference type="ARBA" id="ARBA00022741"/>
    </source>
</evidence>
<keyword evidence="2" id="KW-0677">Repeat</keyword>
<dbReference type="SUPFAM" id="SSF52540">
    <property type="entry name" value="P-loop containing nucleoside triphosphate hydrolases"/>
    <property type="match status" value="2"/>
</dbReference>
<dbReference type="GO" id="GO:0034605">
    <property type="term" value="P:cellular response to heat"/>
    <property type="evidence" value="ECO:0007669"/>
    <property type="project" value="TreeGrafter"/>
</dbReference>
<dbReference type="InterPro" id="IPR003593">
    <property type="entry name" value="AAA+_ATPase"/>
</dbReference>
<dbReference type="SUPFAM" id="SSF81923">
    <property type="entry name" value="Double Clp-N motif"/>
    <property type="match status" value="1"/>
</dbReference>